<dbReference type="Pfam" id="PF04916">
    <property type="entry name" value="Phospholip_B"/>
    <property type="match status" value="1"/>
</dbReference>
<dbReference type="EC" id="3.1.1.-" evidence="7"/>
<dbReference type="Proteomes" id="UP000243686">
    <property type="component" value="Unassembled WGS sequence"/>
</dbReference>
<dbReference type="Gene3D" id="3.60.60.30">
    <property type="match status" value="1"/>
</dbReference>
<keyword evidence="3 7" id="KW-0378">Hydrolase</keyword>
<dbReference type="GO" id="GO:0009395">
    <property type="term" value="P:phospholipid catabolic process"/>
    <property type="evidence" value="ECO:0007669"/>
    <property type="project" value="TreeGrafter"/>
</dbReference>
<gene>
    <name evidence="8" type="ORF">X801_03980</name>
</gene>
<protein>
    <recommendedName>
        <fullName evidence="7">Phospholipase B-like</fullName>
        <ecNumber evidence="7">3.1.1.-</ecNumber>
    </recommendedName>
</protein>
<evidence type="ECO:0000256" key="7">
    <source>
        <dbReference type="RuleBase" id="RU364138"/>
    </source>
</evidence>
<dbReference type="PANTHER" id="PTHR12370">
    <property type="entry name" value="PHOSPHOLIPASE B-RELATED"/>
    <property type="match status" value="1"/>
</dbReference>
<keyword evidence="2" id="KW-0732">Signal</keyword>
<comment type="function">
    <text evidence="7">Putative phospholipase.</text>
</comment>
<name>A0A1S8X0B8_OPIVI</name>
<evidence type="ECO:0000256" key="5">
    <source>
        <dbReference type="ARBA" id="ARBA00023098"/>
    </source>
</evidence>
<dbReference type="EMBL" id="KV892830">
    <property type="protein sequence ID" value="OON20144.1"/>
    <property type="molecule type" value="Genomic_DNA"/>
</dbReference>
<dbReference type="GO" id="GO:0005576">
    <property type="term" value="C:extracellular region"/>
    <property type="evidence" value="ECO:0007669"/>
    <property type="project" value="TreeGrafter"/>
</dbReference>
<sequence length="171" mass="19333">MAKLGKLDEQEVAKIRWITGLSSLVVTSRLVLALQTGNIMHRYNNFTHDEYSRCECNPPYTAENTISSRSDLNAPEGTYPISAFGYRIHGGTDVKIVDFTLIHQMNMVATSGPTYDDVPPFEWSKLPVSVPRPFMHPDKWMFKPIMTNFPDYTVTPQTKLPTLLKVLPKSA</sequence>
<keyword evidence="9" id="KW-1185">Reference proteome</keyword>
<comment type="similarity">
    <text evidence="1 7">Belongs to the phospholipase B-like family.</text>
</comment>
<keyword evidence="4 7" id="KW-0442">Lipid degradation</keyword>
<evidence type="ECO:0000256" key="1">
    <source>
        <dbReference type="ARBA" id="ARBA00007835"/>
    </source>
</evidence>
<dbReference type="InterPro" id="IPR007000">
    <property type="entry name" value="PLipase_B-like"/>
</dbReference>
<organism evidence="8 9">
    <name type="scientific">Opisthorchis viverrini</name>
    <name type="common">Southeast Asian liver fluke</name>
    <dbReference type="NCBI Taxonomy" id="6198"/>
    <lineage>
        <taxon>Eukaryota</taxon>
        <taxon>Metazoa</taxon>
        <taxon>Spiralia</taxon>
        <taxon>Lophotrochozoa</taxon>
        <taxon>Platyhelminthes</taxon>
        <taxon>Trematoda</taxon>
        <taxon>Digenea</taxon>
        <taxon>Opisthorchiida</taxon>
        <taxon>Opisthorchiata</taxon>
        <taxon>Opisthorchiidae</taxon>
        <taxon>Opisthorchis</taxon>
    </lineage>
</organism>
<keyword evidence="5 7" id="KW-0443">Lipid metabolism</keyword>
<evidence type="ECO:0000256" key="2">
    <source>
        <dbReference type="ARBA" id="ARBA00022729"/>
    </source>
</evidence>
<evidence type="ECO:0000313" key="8">
    <source>
        <dbReference type="EMBL" id="OON20144.1"/>
    </source>
</evidence>
<dbReference type="GO" id="GO:0004620">
    <property type="term" value="F:phospholipase activity"/>
    <property type="evidence" value="ECO:0007669"/>
    <property type="project" value="InterPro"/>
</dbReference>
<dbReference type="AlphaFoldDB" id="A0A1S8X0B8"/>
<reference evidence="8 9" key="1">
    <citation type="submission" date="2015-03" db="EMBL/GenBank/DDBJ databases">
        <title>Draft genome of the nematode, Opisthorchis viverrini.</title>
        <authorList>
            <person name="Mitreva M."/>
        </authorList>
    </citation>
    <scope>NUCLEOTIDE SEQUENCE [LARGE SCALE GENOMIC DNA]</scope>
    <source>
        <strain evidence="8">Khon Kaen</strain>
    </source>
</reference>
<dbReference type="PANTHER" id="PTHR12370:SF3">
    <property type="entry name" value="PHOSPHOLIPASE B-LIKE 2-RELATED"/>
    <property type="match status" value="1"/>
</dbReference>
<evidence type="ECO:0000313" key="9">
    <source>
        <dbReference type="Proteomes" id="UP000243686"/>
    </source>
</evidence>
<evidence type="ECO:0000256" key="6">
    <source>
        <dbReference type="ARBA" id="ARBA00023180"/>
    </source>
</evidence>
<accession>A0A1S8X0B8</accession>
<keyword evidence="6" id="KW-0325">Glycoprotein</keyword>
<proteinExistence type="inferred from homology"/>
<evidence type="ECO:0000256" key="4">
    <source>
        <dbReference type="ARBA" id="ARBA00022963"/>
    </source>
</evidence>
<evidence type="ECO:0000256" key="3">
    <source>
        <dbReference type="ARBA" id="ARBA00022801"/>
    </source>
</evidence>